<dbReference type="EMBL" id="FRAA01000002">
    <property type="protein sequence ID" value="SHK05091.1"/>
    <property type="molecule type" value="Genomic_DNA"/>
</dbReference>
<dbReference type="Gene3D" id="2.60.40.1220">
    <property type="match status" value="7"/>
</dbReference>
<keyword evidence="1" id="KW-0732">Signal</keyword>
<dbReference type="SUPFAM" id="SSF74853">
    <property type="entry name" value="Lamin A/C globular tail domain"/>
    <property type="match status" value="2"/>
</dbReference>
<dbReference type="InterPro" id="IPR001322">
    <property type="entry name" value="Lamin_tail_dom"/>
</dbReference>
<dbReference type="InterPro" id="IPR014755">
    <property type="entry name" value="Cu-Rt/internalin_Ig-like"/>
</dbReference>
<dbReference type="Pfam" id="PF00932">
    <property type="entry name" value="LTD"/>
    <property type="match status" value="3"/>
</dbReference>
<evidence type="ECO:0000256" key="1">
    <source>
        <dbReference type="ARBA" id="ARBA00022729"/>
    </source>
</evidence>
<dbReference type="STRING" id="156994.SAMN04488028_102622"/>
<dbReference type="InterPro" id="IPR036415">
    <property type="entry name" value="Lamin_tail_dom_sf"/>
</dbReference>
<dbReference type="Proteomes" id="UP000184474">
    <property type="component" value="Unassembled WGS sequence"/>
</dbReference>
<organism evidence="4 5">
    <name type="scientific">Reichenbachiella agariperforans</name>
    <dbReference type="NCBI Taxonomy" id="156994"/>
    <lineage>
        <taxon>Bacteria</taxon>
        <taxon>Pseudomonadati</taxon>
        <taxon>Bacteroidota</taxon>
        <taxon>Cytophagia</taxon>
        <taxon>Cytophagales</taxon>
        <taxon>Reichenbachiellaceae</taxon>
        <taxon>Reichenbachiella</taxon>
    </lineage>
</organism>
<feature type="compositionally biased region" description="Polar residues" evidence="2">
    <location>
        <begin position="137"/>
        <end position="149"/>
    </location>
</feature>
<protein>
    <submittedName>
        <fullName evidence="4">Lamin Tail Domain</fullName>
    </submittedName>
</protein>
<dbReference type="RefSeq" id="WP_073121748.1">
    <property type="nucleotide sequence ID" value="NZ_FRAA01000002.1"/>
</dbReference>
<dbReference type="InterPro" id="IPR032812">
    <property type="entry name" value="SbsA_Ig"/>
</dbReference>
<dbReference type="Pfam" id="PF13205">
    <property type="entry name" value="Big_5"/>
    <property type="match status" value="1"/>
</dbReference>
<reference evidence="5" key="1">
    <citation type="submission" date="2016-11" db="EMBL/GenBank/DDBJ databases">
        <authorList>
            <person name="Varghese N."/>
            <person name="Submissions S."/>
        </authorList>
    </citation>
    <scope>NUCLEOTIDE SEQUENCE [LARGE SCALE GENOMIC DNA]</scope>
    <source>
        <strain evidence="5">DSM 26134</strain>
    </source>
</reference>
<feature type="non-terminal residue" evidence="4">
    <location>
        <position position="1"/>
    </location>
</feature>
<name>A0A1M6PAU4_REIAG</name>
<feature type="domain" description="LTD" evidence="3">
    <location>
        <begin position="1"/>
        <end position="95"/>
    </location>
</feature>
<dbReference type="Gene3D" id="2.60.40.4070">
    <property type="match status" value="1"/>
</dbReference>
<dbReference type="PROSITE" id="PS51841">
    <property type="entry name" value="LTD"/>
    <property type="match status" value="1"/>
</dbReference>
<gene>
    <name evidence="4" type="ORF">SAMN04488028_102622</name>
</gene>
<evidence type="ECO:0000256" key="2">
    <source>
        <dbReference type="SAM" id="MobiDB-lite"/>
    </source>
</evidence>
<keyword evidence="5" id="KW-1185">Reference proteome</keyword>
<sequence length="1434" mass="159568">PSATGLPDEEFIELLNTSDQAIKVENFTLNGNTVSDFTLESGAYVIVTDDSNLTEFEEFGDVVTTTSFPALTNGGMKLTLADNLGNVVDSLTYSTSWYQDENKDDGGFTLEQINPNLACNYSANWIASTDADGGTPGQQNSAFNDSPDETSPNLVSFEVADANTFELTFDEPMDEGALSVATYTLDQELVVSSITPSYFGVTLDVTPDLVSGTIYNLTITGATDCAGNALTVNTSSVIYDIEAPVLEEVIVVSNTELQLFFDEPVDLESLSEDDFVVTPGMGSPSAFSQDKSSPYLINLHFDIPFIPERNYKIISTNLSDQYGNISPDPYEFAFSYQSSLDTVLVMSGHHLLLTFQFPIQRETMLNPENYFLGAPKAVPISVFENKSNPLEVNLIFQEDFDDNKQLNLYAEGLADEEGERLPRSSVTFIYDTAPPKIDTLQVLDHQTLLCMFTEVVEQKSAEALDHYEYEDFYPVYAALDTDEKTVRLEFDNAFEPEMTYDLLVNEVADLFSNPIKTRIRESFVYDDIPPRLDSAYIKSSSEAVLFFHEPLDSMIAASTTHYYLISLDLEPEEVVVEREFQRQVTLRFDEGTFDGQHYLLEVEGLADQRGNRVTEPETVKLDDTKFRLSGVEILAADKIQLEFNHAFGEGFGPTNFQMENLEVERVESSDRFVTISLTHNMVNGELYTLRFFDLVSTKAQELHTVYYDFVFDSRLENAYIKNDQTIELMFETTFSAVQEDNFWLGDSTQPVASVVSSEDGHVVQLVFADDFDSDQIYTINWSVLENEFGNNIPGCSMEVYLDRTSPTVVAVDLLDAQTVSVQFSEPMDKQVAEFLGYYEADGLAIDQATYMVEDTLVMLSWSTALAEKEYTLRVHSVHDLVENQINDTTLFFTYEAPYLPNYGELIITEIMAAPIEDQVEYVELYNASDQRLELKGLVWKDGNDETAFVSGAIEPSEYIVISANESVFPDQNTGRLSSWLTLNNGGETLSIYAEEQLVFSTSYTDDWYGLEDHVGRSLEMLDVTNFCGEQKNWTGSQIIGGTPGAANFQSTENPDHKTPEIISAVLEHNQQLLVTWNEKLFPTDALLNQIAFDPSIVIASAELLLPESNSMMIQLLDELAPRQQYVMTVSDVTDCVGNPVSLESGQVVVQVPEQADSLDILINEILFNPETGGVDFVEIYNHSDKVIDLQNWMLMSGSGDNSSFKMITANHRLVEPFSFVVLTADPAILDAQYPLGDESTYFGMASFPPYNDSDGKVGLIDSKSQVMDYFEYSEDYHSSLLDSEEGVSLERIAYDIATNDPNSWHSAASTAFYATPGLQNSQYTETGTGKGQLVVEPKVFMPNTVGQDDFTTISYSLNQAGGFANIYVFDTHGHSVKSLAENQLLSTSGFVTWDGSTDAGDLAPIGYYIVFAEIYDPSGNKSVIKETVVLGARL</sequence>
<proteinExistence type="predicted"/>
<feature type="region of interest" description="Disordered" evidence="2">
    <location>
        <begin position="130"/>
        <end position="149"/>
    </location>
</feature>
<accession>A0A1M6PAU4</accession>
<evidence type="ECO:0000313" key="4">
    <source>
        <dbReference type="EMBL" id="SHK05091.1"/>
    </source>
</evidence>
<evidence type="ECO:0000313" key="5">
    <source>
        <dbReference type="Proteomes" id="UP000184474"/>
    </source>
</evidence>
<evidence type="ECO:0000259" key="3">
    <source>
        <dbReference type="PROSITE" id="PS51841"/>
    </source>
</evidence>